<dbReference type="AlphaFoldDB" id="A0A451AFG4"/>
<dbReference type="EMBL" id="CAADFW010000144">
    <property type="protein sequence ID" value="VFK64772.1"/>
    <property type="molecule type" value="Genomic_DNA"/>
</dbReference>
<dbReference type="InterPro" id="IPR013783">
    <property type="entry name" value="Ig-like_fold"/>
</dbReference>
<evidence type="ECO:0008006" key="2">
    <source>
        <dbReference type="Google" id="ProtNLM"/>
    </source>
</evidence>
<dbReference type="InterPro" id="IPR036116">
    <property type="entry name" value="FN3_sf"/>
</dbReference>
<gene>
    <name evidence="1" type="ORF">BECKTC1821F_GA0114240_11442</name>
</gene>
<proteinExistence type="predicted"/>
<sequence length="99" mass="10695">MPNKGGKVAAYKVQRREEGSDTWVDVGAATDLEITVSGQESGKRFEFRVLACNKAGVGDVVRKTLQCIFGKSKTRRFTCPVGCRIAFFHGVGITSAISP</sequence>
<organism evidence="1">
    <name type="scientific">Candidatus Kentrum sp. TC</name>
    <dbReference type="NCBI Taxonomy" id="2126339"/>
    <lineage>
        <taxon>Bacteria</taxon>
        <taxon>Pseudomonadati</taxon>
        <taxon>Pseudomonadota</taxon>
        <taxon>Gammaproteobacteria</taxon>
        <taxon>Candidatus Kentrum</taxon>
    </lineage>
</organism>
<dbReference type="Gene3D" id="2.60.40.10">
    <property type="entry name" value="Immunoglobulins"/>
    <property type="match status" value="1"/>
</dbReference>
<reference evidence="1" key="1">
    <citation type="submission" date="2019-02" db="EMBL/GenBank/DDBJ databases">
        <authorList>
            <person name="Gruber-Vodicka R. H."/>
            <person name="Seah K. B. B."/>
        </authorList>
    </citation>
    <scope>NUCLEOTIDE SEQUENCE</scope>
    <source>
        <strain evidence="1">BECK_BZ126</strain>
    </source>
</reference>
<evidence type="ECO:0000313" key="1">
    <source>
        <dbReference type="EMBL" id="VFK64772.1"/>
    </source>
</evidence>
<dbReference type="InterPro" id="IPR003961">
    <property type="entry name" value="FN3_dom"/>
</dbReference>
<name>A0A451AFG4_9GAMM</name>
<protein>
    <recommendedName>
        <fullName evidence="2">Fibronectin type III domain-containing protein</fullName>
    </recommendedName>
</protein>
<accession>A0A451AFG4</accession>
<dbReference type="SUPFAM" id="SSF49265">
    <property type="entry name" value="Fibronectin type III"/>
    <property type="match status" value="1"/>
</dbReference>
<dbReference type="CDD" id="cd00063">
    <property type="entry name" value="FN3"/>
    <property type="match status" value="1"/>
</dbReference>